<dbReference type="PROSITE" id="PS51186">
    <property type="entry name" value="GNAT"/>
    <property type="match status" value="1"/>
</dbReference>
<keyword evidence="4" id="KW-1185">Reference proteome</keyword>
<evidence type="ECO:0000313" key="4">
    <source>
        <dbReference type="Proteomes" id="UP000305730"/>
    </source>
</evidence>
<dbReference type="InterPro" id="IPR000182">
    <property type="entry name" value="GNAT_dom"/>
</dbReference>
<comment type="caution">
    <text evidence="3">The sequence shown here is derived from an EMBL/GenBank/DDBJ whole genome shotgun (WGS) entry which is preliminary data.</text>
</comment>
<evidence type="ECO:0000313" key="2">
    <source>
        <dbReference type="EMBL" id="TMP41480.1"/>
    </source>
</evidence>
<name>A0A5S3XJT7_9GAMM</name>
<proteinExistence type="predicted"/>
<reference evidence="4 5" key="1">
    <citation type="submission" date="2017-12" db="EMBL/GenBank/DDBJ databases">
        <authorList>
            <person name="Paulsen S."/>
            <person name="Gram L.K."/>
        </authorList>
    </citation>
    <scope>NUCLEOTIDE SEQUENCE [LARGE SCALE GENOMIC DNA]</scope>
    <source>
        <strain evidence="3 5">S2231</strain>
        <strain evidence="2 4">S2233</strain>
    </source>
</reference>
<keyword evidence="3" id="KW-0808">Transferase</keyword>
<dbReference type="CDD" id="cd04301">
    <property type="entry name" value="NAT_SF"/>
    <property type="match status" value="1"/>
</dbReference>
<evidence type="ECO:0000313" key="5">
    <source>
        <dbReference type="Proteomes" id="UP000307706"/>
    </source>
</evidence>
<protein>
    <submittedName>
        <fullName evidence="3">GNAT family N-acetyltransferase</fullName>
    </submittedName>
</protein>
<reference evidence="5" key="2">
    <citation type="submission" date="2019-06" db="EMBL/GenBank/DDBJ databases">
        <title>Co-occurence of chitin degradation, pigmentation and bioactivity in marine Pseudoalteromonas.</title>
        <authorList>
            <person name="Sonnenschein E.C."/>
            <person name="Bech P.K."/>
        </authorList>
    </citation>
    <scope>NUCLEOTIDE SEQUENCE [LARGE SCALE GENOMIC DNA]</scope>
    <source>
        <strain evidence="5">S2231</strain>
        <strain evidence="2">S2233</strain>
    </source>
</reference>
<dbReference type="GO" id="GO:0016747">
    <property type="term" value="F:acyltransferase activity, transferring groups other than amino-acyl groups"/>
    <property type="evidence" value="ECO:0007669"/>
    <property type="project" value="InterPro"/>
</dbReference>
<accession>A0A5S3XJT7</accession>
<dbReference type="RefSeq" id="WP_138597564.1">
    <property type="nucleotide sequence ID" value="NZ_PNCK01000052.1"/>
</dbReference>
<organism evidence="3 5">
    <name type="scientific">Pseudoalteromonas citrea</name>
    <dbReference type="NCBI Taxonomy" id="43655"/>
    <lineage>
        <taxon>Bacteria</taxon>
        <taxon>Pseudomonadati</taxon>
        <taxon>Pseudomonadota</taxon>
        <taxon>Gammaproteobacteria</taxon>
        <taxon>Alteromonadales</taxon>
        <taxon>Pseudoalteromonadaceae</taxon>
        <taxon>Pseudoalteromonas</taxon>
    </lineage>
</organism>
<dbReference type="AlphaFoldDB" id="A0A5S3XJT7"/>
<dbReference type="Pfam" id="PF00583">
    <property type="entry name" value="Acetyltransf_1"/>
    <property type="match status" value="1"/>
</dbReference>
<dbReference type="Proteomes" id="UP000307706">
    <property type="component" value="Unassembled WGS sequence"/>
</dbReference>
<dbReference type="Proteomes" id="UP000305730">
    <property type="component" value="Unassembled WGS sequence"/>
</dbReference>
<reference evidence="3" key="3">
    <citation type="submission" date="2019-09" db="EMBL/GenBank/DDBJ databases">
        <title>Co-occurence of chitin degradation, pigmentation and bioactivity in marine Pseudoalteromonas.</title>
        <authorList>
            <person name="Sonnenschein E.C."/>
            <person name="Bech P.K."/>
        </authorList>
    </citation>
    <scope>NUCLEOTIDE SEQUENCE</scope>
    <source>
        <strain evidence="3">S2231</strain>
        <strain evidence="4">S2233</strain>
    </source>
</reference>
<feature type="domain" description="N-acetyltransferase" evidence="1">
    <location>
        <begin position="10"/>
        <end position="154"/>
    </location>
</feature>
<dbReference type="EMBL" id="PNCK01000052">
    <property type="protein sequence ID" value="TMP41480.1"/>
    <property type="molecule type" value="Genomic_DNA"/>
</dbReference>
<dbReference type="SUPFAM" id="SSF55729">
    <property type="entry name" value="Acyl-CoA N-acyltransferases (Nat)"/>
    <property type="match status" value="1"/>
</dbReference>
<sequence length="154" mass="17636">MDFIKLGCKKEIKPLIAKWYFDQWGKNIQDSTLLSFNRKLEDYLNIDHIPFVILAIEDDTVLGAAHIRFHEMTIYPEKTHWLGGVYVDKPHRAKGVATSLVKHMEELAISLNIMTLHLQTENLTGGLYAALGWQPDEQVNYNGVDVLVMSKQLI</sequence>
<dbReference type="Gene3D" id="3.40.630.30">
    <property type="match status" value="1"/>
</dbReference>
<evidence type="ECO:0000313" key="3">
    <source>
        <dbReference type="EMBL" id="TMP54705.1"/>
    </source>
</evidence>
<dbReference type="OrthoDB" id="7678938at2"/>
<evidence type="ECO:0000259" key="1">
    <source>
        <dbReference type="PROSITE" id="PS51186"/>
    </source>
</evidence>
<dbReference type="EMBL" id="PNCL01000115">
    <property type="protein sequence ID" value="TMP54705.1"/>
    <property type="molecule type" value="Genomic_DNA"/>
</dbReference>
<gene>
    <name evidence="3" type="ORF">CWB96_18730</name>
    <name evidence="2" type="ORF">CWB97_14595</name>
</gene>
<dbReference type="InterPro" id="IPR016181">
    <property type="entry name" value="Acyl_CoA_acyltransferase"/>
</dbReference>